<dbReference type="InterPro" id="IPR033121">
    <property type="entry name" value="PEPTIDASE_A1"/>
</dbReference>
<reference evidence="4" key="1">
    <citation type="submission" date="2025-08" db="UniProtKB">
        <authorList>
            <consortium name="RefSeq"/>
        </authorList>
    </citation>
    <scope>IDENTIFICATION</scope>
    <source>
        <tissue evidence="4">Seedling</tissue>
    </source>
</reference>
<gene>
    <name evidence="4" type="primary">LOC107419865</name>
</gene>
<evidence type="ECO:0000259" key="2">
    <source>
        <dbReference type="PROSITE" id="PS51767"/>
    </source>
</evidence>
<name>A0ABM4A8L2_ZIZJJ</name>
<comment type="similarity">
    <text evidence="1">Belongs to the peptidase A1 family.</text>
</comment>
<accession>A0ABM4A8L2</accession>
<dbReference type="InterPro" id="IPR001461">
    <property type="entry name" value="Aspartic_peptidase_A1"/>
</dbReference>
<dbReference type="PROSITE" id="PS51767">
    <property type="entry name" value="PEPTIDASE_A1"/>
    <property type="match status" value="1"/>
</dbReference>
<keyword evidence="4" id="KW-0645">Protease</keyword>
<keyword evidence="3" id="KW-1185">Reference proteome</keyword>
<dbReference type="GeneID" id="107419865"/>
<dbReference type="GO" id="GO:0008233">
    <property type="term" value="F:peptidase activity"/>
    <property type="evidence" value="ECO:0007669"/>
    <property type="project" value="UniProtKB-KW"/>
</dbReference>
<organism evidence="3 4">
    <name type="scientific">Ziziphus jujuba</name>
    <name type="common">Chinese jujube</name>
    <name type="synonym">Ziziphus sativa</name>
    <dbReference type="NCBI Taxonomy" id="326968"/>
    <lineage>
        <taxon>Eukaryota</taxon>
        <taxon>Viridiplantae</taxon>
        <taxon>Streptophyta</taxon>
        <taxon>Embryophyta</taxon>
        <taxon>Tracheophyta</taxon>
        <taxon>Spermatophyta</taxon>
        <taxon>Magnoliopsida</taxon>
        <taxon>eudicotyledons</taxon>
        <taxon>Gunneridae</taxon>
        <taxon>Pentapetalae</taxon>
        <taxon>rosids</taxon>
        <taxon>fabids</taxon>
        <taxon>Rosales</taxon>
        <taxon>Rhamnaceae</taxon>
        <taxon>Paliureae</taxon>
        <taxon>Ziziphus</taxon>
    </lineage>
</organism>
<evidence type="ECO:0000313" key="4">
    <source>
        <dbReference type="RefSeq" id="XP_060673072.1"/>
    </source>
</evidence>
<dbReference type="SUPFAM" id="SSF50630">
    <property type="entry name" value="Acid proteases"/>
    <property type="match status" value="1"/>
</dbReference>
<protein>
    <submittedName>
        <fullName evidence="4">Aspartyl protease family protein At5g10770</fullName>
    </submittedName>
</protein>
<dbReference type="PANTHER" id="PTHR13683:SF750">
    <property type="entry name" value="ASPARTYL PROTEASE AED1"/>
    <property type="match status" value="1"/>
</dbReference>
<feature type="domain" description="Peptidase A1" evidence="2">
    <location>
        <begin position="59"/>
        <end position="401"/>
    </location>
</feature>
<keyword evidence="4" id="KW-0378">Hydrolase</keyword>
<dbReference type="Proteomes" id="UP001652623">
    <property type="component" value="Chromosome 5"/>
</dbReference>
<proteinExistence type="inferred from homology"/>
<dbReference type="RefSeq" id="XP_060673072.1">
    <property type="nucleotide sequence ID" value="XM_060817089.1"/>
</dbReference>
<dbReference type="InterPro" id="IPR021109">
    <property type="entry name" value="Peptidase_aspartic_dom_sf"/>
</dbReference>
<dbReference type="Pfam" id="PF14541">
    <property type="entry name" value="TAXi_C"/>
    <property type="match status" value="1"/>
</dbReference>
<dbReference type="Pfam" id="PF14543">
    <property type="entry name" value="TAXi_N"/>
    <property type="match status" value="1"/>
</dbReference>
<dbReference type="Gene3D" id="2.40.70.10">
    <property type="entry name" value="Acid Proteases"/>
    <property type="match status" value="2"/>
</dbReference>
<evidence type="ECO:0000313" key="3">
    <source>
        <dbReference type="Proteomes" id="UP001652623"/>
    </source>
</evidence>
<dbReference type="InterPro" id="IPR033873">
    <property type="entry name" value="CND41-like"/>
</dbReference>
<dbReference type="InterPro" id="IPR032799">
    <property type="entry name" value="TAXi_C"/>
</dbReference>
<dbReference type="InterPro" id="IPR032861">
    <property type="entry name" value="TAXi_N"/>
</dbReference>
<dbReference type="GO" id="GO:0006508">
    <property type="term" value="P:proteolysis"/>
    <property type="evidence" value="ECO:0007669"/>
    <property type="project" value="UniProtKB-KW"/>
</dbReference>
<evidence type="ECO:0000256" key="1">
    <source>
        <dbReference type="ARBA" id="ARBA00007447"/>
    </source>
</evidence>
<sequence>MELPCGRRFSFDALICLHHVIDENSSQPFNKSQILSDVNKKPYGLNGLGSGDSLGSGNYIVTVGLGTPKKDLSLIFDTGSPLTWTQCLPCSSSCYYQKDPMFDPSKSSTYINVSCKSTVCSLLASSTGYTPECASETSTCIYGIQYGDRSYSVGYFGKETITLSKYDVFDGFLFGCGHKNRGLFGRTAGLLGLGRDTFSIVQQTSNIYKRIFSYCLPTHFGGSTGHLTFGRTPVSYKDIKYTPLSTSTDIKDSFYALDLEGITVAGTKLYIPSSIFSSPGTIIDSGTVITRLPATAYKALKSAFRQFMSSYPRAPALSILDTCYDFSSYSSFKIPKISFLFGGGVVVELKPQGILYVGSVTQICLAFAGYSDDDEVTIFGNAQQQTLEVVYDAGEGRIGFGPVVCH</sequence>
<dbReference type="PANTHER" id="PTHR13683">
    <property type="entry name" value="ASPARTYL PROTEASES"/>
    <property type="match status" value="1"/>
</dbReference>
<dbReference type="PRINTS" id="PR00792">
    <property type="entry name" value="PEPSIN"/>
</dbReference>
<dbReference type="CDD" id="cd05472">
    <property type="entry name" value="cnd41_like"/>
    <property type="match status" value="1"/>
</dbReference>